<name>A0ABN2FAJ3_9ACTN</name>
<protein>
    <submittedName>
        <fullName evidence="1">Uncharacterized protein</fullName>
    </submittedName>
</protein>
<dbReference type="EMBL" id="BAAAMU010000025">
    <property type="protein sequence ID" value="GAA1638085.1"/>
    <property type="molecule type" value="Genomic_DNA"/>
</dbReference>
<dbReference type="RefSeq" id="WP_346106586.1">
    <property type="nucleotide sequence ID" value="NZ_BAAAMU010000025.1"/>
</dbReference>
<evidence type="ECO:0000313" key="1">
    <source>
        <dbReference type="EMBL" id="GAA1638085.1"/>
    </source>
</evidence>
<organism evidence="1 2">
    <name type="scientific">Nonomuraea maheshkhaliensis</name>
    <dbReference type="NCBI Taxonomy" id="419590"/>
    <lineage>
        <taxon>Bacteria</taxon>
        <taxon>Bacillati</taxon>
        <taxon>Actinomycetota</taxon>
        <taxon>Actinomycetes</taxon>
        <taxon>Streptosporangiales</taxon>
        <taxon>Streptosporangiaceae</taxon>
        <taxon>Nonomuraea</taxon>
    </lineage>
</organism>
<dbReference type="Proteomes" id="UP001500064">
    <property type="component" value="Unassembled WGS sequence"/>
</dbReference>
<keyword evidence="2" id="KW-1185">Reference proteome</keyword>
<sequence>MQESPGDGLDATRDKAASGVKRLKAFTVTIAGSEREDGEEPYTWVVEASDITSAISKATDHHARSQEERVCDLELVPRHTFEGVPCANCGYHWNDLRTRESLHGAGEEEVTKMQL</sequence>
<reference evidence="1 2" key="1">
    <citation type="journal article" date="2019" name="Int. J. Syst. Evol. Microbiol.">
        <title>The Global Catalogue of Microorganisms (GCM) 10K type strain sequencing project: providing services to taxonomists for standard genome sequencing and annotation.</title>
        <authorList>
            <consortium name="The Broad Institute Genomics Platform"/>
            <consortium name="The Broad Institute Genome Sequencing Center for Infectious Disease"/>
            <person name="Wu L."/>
            <person name="Ma J."/>
        </authorList>
    </citation>
    <scope>NUCLEOTIDE SEQUENCE [LARGE SCALE GENOMIC DNA]</scope>
    <source>
        <strain evidence="1 2">JCM 13929</strain>
    </source>
</reference>
<evidence type="ECO:0000313" key="2">
    <source>
        <dbReference type="Proteomes" id="UP001500064"/>
    </source>
</evidence>
<comment type="caution">
    <text evidence="1">The sequence shown here is derived from an EMBL/GenBank/DDBJ whole genome shotgun (WGS) entry which is preliminary data.</text>
</comment>
<accession>A0ABN2FAJ3</accession>
<proteinExistence type="predicted"/>
<gene>
    <name evidence="1" type="ORF">GCM10009733_039010</name>
</gene>